<proteinExistence type="predicted"/>
<feature type="binding site" evidence="2">
    <location>
        <begin position="14"/>
        <end position="17"/>
    </location>
    <ligand>
        <name>FAD</name>
        <dbReference type="ChEBI" id="CHEBI:57692"/>
    </ligand>
</feature>
<evidence type="ECO:0000313" key="3">
    <source>
        <dbReference type="EMBL" id="GLR71416.1"/>
    </source>
</evidence>
<evidence type="ECO:0000256" key="1">
    <source>
        <dbReference type="PIRSR" id="PIRSR011396-1"/>
    </source>
</evidence>
<feature type="binding site" evidence="2">
    <location>
        <position position="341"/>
    </location>
    <ligand>
        <name>FAD</name>
        <dbReference type="ChEBI" id="CHEBI:57692"/>
    </ligand>
</feature>
<feature type="binding site" evidence="2">
    <location>
        <position position="328"/>
    </location>
    <ligand>
        <name>FAD</name>
        <dbReference type="ChEBI" id="CHEBI:57692"/>
    </ligand>
</feature>
<keyword evidence="2" id="KW-0274">FAD</keyword>
<dbReference type="GO" id="GO:0000166">
    <property type="term" value="F:nucleotide binding"/>
    <property type="evidence" value="ECO:0007669"/>
    <property type="project" value="UniProtKB-KW"/>
</dbReference>
<dbReference type="SUPFAM" id="SSF51905">
    <property type="entry name" value="FAD/NAD(P)-binding domain"/>
    <property type="match status" value="1"/>
</dbReference>
<keyword evidence="2" id="KW-0285">Flavoprotein</keyword>
<dbReference type="RefSeq" id="WP_284217777.1">
    <property type="nucleotide sequence ID" value="NZ_BSOT01000006.1"/>
</dbReference>
<dbReference type="GO" id="GO:0004497">
    <property type="term" value="F:monooxygenase activity"/>
    <property type="evidence" value="ECO:0007669"/>
    <property type="project" value="InterPro"/>
</dbReference>
<organism evidence="3 4">
    <name type="scientific">Agaribacter marinus</name>
    <dbReference type="NCBI Taxonomy" id="1431249"/>
    <lineage>
        <taxon>Bacteria</taxon>
        <taxon>Pseudomonadati</taxon>
        <taxon>Pseudomonadota</taxon>
        <taxon>Gammaproteobacteria</taxon>
        <taxon>Alteromonadales</taxon>
        <taxon>Alteromonadaceae</taxon>
        <taxon>Agaribacter</taxon>
    </lineage>
</organism>
<dbReference type="InterPro" id="IPR033856">
    <property type="entry name" value="Trp_halogen"/>
</dbReference>
<comment type="caution">
    <text evidence="3">The sequence shown here is derived from an EMBL/GenBank/DDBJ whole genome shotgun (WGS) entry which is preliminary data.</text>
</comment>
<dbReference type="PANTHER" id="PTHR43747:SF4">
    <property type="entry name" value="FLAVIN-DEPENDENT TRYPTOPHAN HALOGENASE"/>
    <property type="match status" value="1"/>
</dbReference>
<dbReference type="PANTHER" id="PTHR43747">
    <property type="entry name" value="FAD-BINDING PROTEIN"/>
    <property type="match status" value="1"/>
</dbReference>
<name>A0AA37WHU3_9ALTE</name>
<dbReference type="Pfam" id="PF04820">
    <property type="entry name" value="Trp_halogenase"/>
    <property type="match status" value="1"/>
</dbReference>
<feature type="active site" evidence="1">
    <location>
        <position position="79"/>
    </location>
</feature>
<dbReference type="InterPro" id="IPR036188">
    <property type="entry name" value="FAD/NAD-bd_sf"/>
</dbReference>
<dbReference type="InterPro" id="IPR006905">
    <property type="entry name" value="Flavin_halogenase"/>
</dbReference>
<dbReference type="Proteomes" id="UP001156601">
    <property type="component" value="Unassembled WGS sequence"/>
</dbReference>
<keyword evidence="2" id="KW-0547">Nucleotide-binding</keyword>
<reference evidence="3" key="2">
    <citation type="submission" date="2023-01" db="EMBL/GenBank/DDBJ databases">
        <title>Draft genome sequence of Agaribacter marinus strain NBRC 110023.</title>
        <authorList>
            <person name="Sun Q."/>
            <person name="Mori K."/>
        </authorList>
    </citation>
    <scope>NUCLEOTIDE SEQUENCE</scope>
    <source>
        <strain evidence="3">NBRC 110023</strain>
    </source>
</reference>
<gene>
    <name evidence="3" type="ORF">GCM10007852_23240</name>
</gene>
<evidence type="ECO:0000313" key="4">
    <source>
        <dbReference type="Proteomes" id="UP001156601"/>
    </source>
</evidence>
<dbReference type="Gene3D" id="3.50.50.60">
    <property type="entry name" value="FAD/NAD(P)-binding domain"/>
    <property type="match status" value="1"/>
</dbReference>
<dbReference type="InterPro" id="IPR050816">
    <property type="entry name" value="Flavin-dep_Halogenase_NPB"/>
</dbReference>
<protein>
    <submittedName>
        <fullName evidence="3">Tryptophan halogenase</fullName>
    </submittedName>
</protein>
<reference evidence="3" key="1">
    <citation type="journal article" date="2014" name="Int. J. Syst. Evol. Microbiol.">
        <title>Complete genome sequence of Corynebacterium casei LMG S-19264T (=DSM 44701T), isolated from a smear-ripened cheese.</title>
        <authorList>
            <consortium name="US DOE Joint Genome Institute (JGI-PGF)"/>
            <person name="Walter F."/>
            <person name="Albersmeier A."/>
            <person name="Kalinowski J."/>
            <person name="Ruckert C."/>
        </authorList>
    </citation>
    <scope>NUCLEOTIDE SEQUENCE</scope>
    <source>
        <strain evidence="3">NBRC 110023</strain>
    </source>
</reference>
<keyword evidence="4" id="KW-1185">Reference proteome</keyword>
<dbReference type="FunFam" id="3.50.50.60:FF:000280">
    <property type="entry name" value="Tryptophan halogenase"/>
    <property type="match status" value="1"/>
</dbReference>
<dbReference type="AlphaFoldDB" id="A0AA37WHU3"/>
<dbReference type="PIRSF" id="PIRSF011396">
    <property type="entry name" value="Trp_halogenase"/>
    <property type="match status" value="1"/>
</dbReference>
<feature type="binding site" evidence="2">
    <location>
        <position position="337"/>
    </location>
    <ligand>
        <name>FAD</name>
        <dbReference type="ChEBI" id="CHEBI:57692"/>
    </ligand>
</feature>
<feature type="binding site" evidence="2">
    <location>
        <position position="79"/>
    </location>
    <ligand>
        <name>7-chloro-L-tryptophan</name>
        <dbReference type="ChEBI" id="CHEBI:58713"/>
    </ligand>
</feature>
<evidence type="ECO:0000256" key="2">
    <source>
        <dbReference type="PIRSR" id="PIRSR011396-2"/>
    </source>
</evidence>
<sequence>MEIRNIQKIVIAGGGTAGWMAAAAIAKQLGKVLDITLVESEEIGTIAVGEATIPPIRVFNQLLGIDEQAFMRATSATFKLGIEFENWGNVDESYIHSFGKTGQESFFADFHHFWLRGLKEGHSAGFSEYSLELQAAKAGKFIKSDQLSLNYAFHLDATAYAKFLREYSESRGIKRIEGKIAKVHKHMKSGDIQSLELTSGVRVDGDIFIDCTGFKALLIEQALHTGYEDWSHWLPCDSACVVQTESNDNPMPYTRAIAHDAGWRWRIPLQHRIGNGLVYCNHYLSDKDAKQRLLDTIDGTPITDPRLLKFKTGRRLKAWHKNCLSLGLSSGFIEPLESTSIHLIMSNIIRFIRMFPQNTDMQFSREQYNQQTKLEIEQLRDFIILHYHVTAREDSEFWRHCKHMEIPDTLAHRINLFKTHAQAMQVDGEIFRVDSWTQVLFGQGVMPEHYHPIVHAMSDAELSSFLDKFRHNIKQTIDKLPTHNSFIQRYCRA</sequence>
<dbReference type="EMBL" id="BSOT01000006">
    <property type="protein sequence ID" value="GLR71416.1"/>
    <property type="molecule type" value="Genomic_DNA"/>
</dbReference>
<accession>A0AA37WHU3</accession>